<dbReference type="PANTHER" id="PTHR30447:SF0">
    <property type="entry name" value="FRUCTOSE-1,6-BISPHOSPHATASE 1 CLASS 2-RELATED"/>
    <property type="match status" value="1"/>
</dbReference>
<evidence type="ECO:0000256" key="6">
    <source>
        <dbReference type="ARBA" id="ARBA00023277"/>
    </source>
</evidence>
<evidence type="ECO:0000256" key="2">
    <source>
        <dbReference type="ARBA" id="ARBA00008989"/>
    </source>
</evidence>
<evidence type="ECO:0000256" key="4">
    <source>
        <dbReference type="ARBA" id="ARBA00022801"/>
    </source>
</evidence>
<dbReference type="NCBIfam" id="TIGR00330">
    <property type="entry name" value="glpX"/>
    <property type="match status" value="1"/>
</dbReference>
<sequence>MTPITNQNLALEFIRVTEAAALAAVKWVGKGDAKAADKAATDAMRQTFNTIDFKGLVVSGEGKKDEAPQLYEGEIIGTGAGAEIDLAVDPLECTDSVSNGRPNAICVIAAGPRKSFLAAPDVYLDKIAVGPEAAGRIDLDKSVAENIKIVAEGLKKPASEVTVVVLDRPRHEDLISQIRSAGARVRLITDGDVAAAIATARHESPIDVLLGIGGGVEGVQAAMALKCLGGELQARFKPKNADQEQKLAAAGLDKLSKLNMSDLVLSDEVMFVATGVIDGPLLKGIAFDRGAPISHSIVIENQTKTIRFIETRHVSASMAKAASKCSRVCAAEI</sequence>
<feature type="binding site" evidence="8">
    <location>
        <position position="89"/>
    </location>
    <ligand>
        <name>Mn(2+)</name>
        <dbReference type="ChEBI" id="CHEBI:29035"/>
        <label>2</label>
    </ligand>
</feature>
<comment type="caution">
    <text evidence="10">The sequence shown here is derived from an EMBL/GenBank/DDBJ whole genome shotgun (WGS) entry which is preliminary data.</text>
</comment>
<organism evidence="10 11">
    <name type="scientific">Candidatus Komeilibacteria bacterium RIFCSPLOWO2_02_FULL_48_11</name>
    <dbReference type="NCBI Taxonomy" id="1798553"/>
    <lineage>
        <taxon>Bacteria</taxon>
        <taxon>Candidatus Komeiliibacteriota</taxon>
    </lineage>
</organism>
<dbReference type="CDD" id="cd01516">
    <property type="entry name" value="FBPase_glpX"/>
    <property type="match status" value="1"/>
</dbReference>
<evidence type="ECO:0000256" key="8">
    <source>
        <dbReference type="PIRSR" id="PIRSR004532-1"/>
    </source>
</evidence>
<dbReference type="Gene3D" id="3.40.190.90">
    <property type="match status" value="1"/>
</dbReference>
<comment type="catalytic activity">
    <reaction evidence="1">
        <text>beta-D-fructose 1,6-bisphosphate + H2O = beta-D-fructose 6-phosphate + phosphate</text>
        <dbReference type="Rhea" id="RHEA:11064"/>
        <dbReference type="ChEBI" id="CHEBI:15377"/>
        <dbReference type="ChEBI" id="CHEBI:32966"/>
        <dbReference type="ChEBI" id="CHEBI:43474"/>
        <dbReference type="ChEBI" id="CHEBI:57634"/>
        <dbReference type="EC" id="3.1.3.11"/>
    </reaction>
</comment>
<dbReference type="PIRSF" id="PIRSF004532">
    <property type="entry name" value="GlpX"/>
    <property type="match status" value="1"/>
</dbReference>
<feature type="binding site" evidence="8">
    <location>
        <position position="61"/>
    </location>
    <ligand>
        <name>Mn(2+)</name>
        <dbReference type="ChEBI" id="CHEBI:29035"/>
        <label>1</label>
    </ligand>
</feature>
<dbReference type="EMBL" id="MHKO01000059">
    <property type="protein sequence ID" value="OGY90859.1"/>
    <property type="molecule type" value="Genomic_DNA"/>
</dbReference>
<dbReference type="GO" id="GO:0005829">
    <property type="term" value="C:cytosol"/>
    <property type="evidence" value="ECO:0007669"/>
    <property type="project" value="TreeGrafter"/>
</dbReference>
<gene>
    <name evidence="10" type="ORF">A3H70_03970</name>
</gene>
<feature type="binding site" evidence="9">
    <location>
        <begin position="92"/>
        <end position="94"/>
    </location>
    <ligand>
        <name>substrate</name>
    </ligand>
</feature>
<dbReference type="STRING" id="1798553.A3H70_03970"/>
<evidence type="ECO:0000313" key="11">
    <source>
        <dbReference type="Proteomes" id="UP000178109"/>
    </source>
</evidence>
<dbReference type="GO" id="GO:0006071">
    <property type="term" value="P:glycerol metabolic process"/>
    <property type="evidence" value="ECO:0007669"/>
    <property type="project" value="InterPro"/>
</dbReference>
<dbReference type="InterPro" id="IPR004464">
    <property type="entry name" value="FBPase_class-2/SBPase"/>
</dbReference>
<dbReference type="Pfam" id="PF03320">
    <property type="entry name" value="FBPase_glpX"/>
    <property type="match status" value="1"/>
</dbReference>
<feature type="binding site" evidence="9">
    <location>
        <begin position="190"/>
        <end position="192"/>
    </location>
    <ligand>
        <name>substrate</name>
    </ligand>
</feature>
<keyword evidence="3 8" id="KW-0479">Metal-binding</keyword>
<dbReference type="SUPFAM" id="SSF56655">
    <property type="entry name" value="Carbohydrate phosphatase"/>
    <property type="match status" value="1"/>
</dbReference>
<dbReference type="GO" id="GO:0042132">
    <property type="term" value="F:fructose 1,6-bisphosphate 1-phosphatase activity"/>
    <property type="evidence" value="ECO:0007669"/>
    <property type="project" value="UniProtKB-EC"/>
</dbReference>
<dbReference type="Proteomes" id="UP000178109">
    <property type="component" value="Unassembled WGS sequence"/>
</dbReference>
<dbReference type="AlphaFoldDB" id="A0A1G2BQK8"/>
<feature type="binding site" evidence="9">
    <location>
        <position position="123"/>
    </location>
    <ligand>
        <name>substrate</name>
    </ligand>
</feature>
<dbReference type="Gene3D" id="3.30.540.10">
    <property type="entry name" value="Fructose-1,6-Bisphosphatase, subunit A, domain 1"/>
    <property type="match status" value="1"/>
</dbReference>
<evidence type="ECO:0000256" key="5">
    <source>
        <dbReference type="ARBA" id="ARBA00023211"/>
    </source>
</evidence>
<evidence type="ECO:0000256" key="3">
    <source>
        <dbReference type="ARBA" id="ARBA00022723"/>
    </source>
</evidence>
<accession>A0A1G2BQK8</accession>
<feature type="binding site" evidence="9">
    <location>
        <begin position="168"/>
        <end position="170"/>
    </location>
    <ligand>
        <name>substrate</name>
    </ligand>
</feature>
<feature type="binding site" evidence="9">
    <location>
        <position position="214"/>
    </location>
    <ligand>
        <name>substrate</name>
    </ligand>
</feature>
<dbReference type="GO" id="GO:0006094">
    <property type="term" value="P:gluconeogenesis"/>
    <property type="evidence" value="ECO:0007669"/>
    <property type="project" value="InterPro"/>
</dbReference>
<comment type="cofactor">
    <cofactor evidence="8">
        <name>Mn(2+)</name>
        <dbReference type="ChEBI" id="CHEBI:29035"/>
    </cofactor>
</comment>
<keyword evidence="6 7" id="KW-0119">Carbohydrate metabolism</keyword>
<evidence type="ECO:0000313" key="10">
    <source>
        <dbReference type="EMBL" id="OGY90859.1"/>
    </source>
</evidence>
<reference evidence="10 11" key="1">
    <citation type="journal article" date="2016" name="Nat. Commun.">
        <title>Thousands of microbial genomes shed light on interconnected biogeochemical processes in an aquifer system.</title>
        <authorList>
            <person name="Anantharaman K."/>
            <person name="Brown C.T."/>
            <person name="Hug L.A."/>
            <person name="Sharon I."/>
            <person name="Castelle C.J."/>
            <person name="Probst A.J."/>
            <person name="Thomas B.C."/>
            <person name="Singh A."/>
            <person name="Wilkins M.J."/>
            <person name="Karaoz U."/>
            <person name="Brodie E.L."/>
            <person name="Williams K.H."/>
            <person name="Hubbard S.S."/>
            <person name="Banfield J.F."/>
        </authorList>
    </citation>
    <scope>NUCLEOTIDE SEQUENCE [LARGE SCALE GENOMIC DNA]</scope>
</reference>
<feature type="binding site" evidence="8">
    <location>
        <position position="217"/>
    </location>
    <ligand>
        <name>Mn(2+)</name>
        <dbReference type="ChEBI" id="CHEBI:29035"/>
        <label>2</label>
    </ligand>
</feature>
<dbReference type="FunFam" id="3.40.190.90:FF:000001">
    <property type="entry name" value="Fructose-1,6-bisphosphatase"/>
    <property type="match status" value="1"/>
</dbReference>
<evidence type="ECO:0000256" key="7">
    <source>
        <dbReference type="PIRNR" id="PIRNR004532"/>
    </source>
</evidence>
<keyword evidence="4" id="KW-0378">Hydrolase</keyword>
<dbReference type="GO" id="GO:0030388">
    <property type="term" value="P:fructose 1,6-bisphosphate metabolic process"/>
    <property type="evidence" value="ECO:0007669"/>
    <property type="project" value="TreeGrafter"/>
</dbReference>
<feature type="binding site" evidence="8">
    <location>
        <position position="37"/>
    </location>
    <ligand>
        <name>Mn(2+)</name>
        <dbReference type="ChEBI" id="CHEBI:29035"/>
        <label>1</label>
    </ligand>
</feature>
<keyword evidence="5 8" id="KW-0464">Manganese</keyword>
<dbReference type="GO" id="GO:0046872">
    <property type="term" value="F:metal ion binding"/>
    <property type="evidence" value="ECO:0007669"/>
    <property type="project" value="UniProtKB-KW"/>
</dbReference>
<protein>
    <recommendedName>
        <fullName evidence="7">Fructose-1,6-bisphosphatase</fullName>
    </recommendedName>
</protein>
<comment type="similarity">
    <text evidence="2 7">Belongs to the FBPase class 2 family.</text>
</comment>
<evidence type="ECO:0000256" key="1">
    <source>
        <dbReference type="ARBA" id="ARBA00001273"/>
    </source>
</evidence>
<name>A0A1G2BQK8_9BACT</name>
<proteinExistence type="inferred from homology"/>
<dbReference type="PANTHER" id="PTHR30447">
    <property type="entry name" value="FRUCTOSE-1,6-BISPHOSPHATASE CLASS 2"/>
    <property type="match status" value="1"/>
</dbReference>
<feature type="binding site" evidence="8">
    <location>
        <position position="92"/>
    </location>
    <ligand>
        <name>Mn(2+)</name>
        <dbReference type="ChEBI" id="CHEBI:29035"/>
        <label>2</label>
    </ligand>
</feature>
<evidence type="ECO:0000256" key="9">
    <source>
        <dbReference type="PIRSR" id="PIRSR004532-2"/>
    </source>
</evidence>